<protein>
    <submittedName>
        <fullName evidence="2">Membrane protein</fullName>
    </submittedName>
</protein>
<keyword evidence="1" id="KW-0812">Transmembrane</keyword>
<evidence type="ECO:0000313" key="2">
    <source>
        <dbReference type="EMBL" id="WGH20314.1"/>
    </source>
</evidence>
<keyword evidence="1" id="KW-1133">Transmembrane helix</keyword>
<proteinExistence type="predicted"/>
<keyword evidence="1" id="KW-0472">Membrane</keyword>
<sequence length="137" mass="15009">MIPPEIIGPVLAFLGVVAGSVLTFLGVKYTARQSAKAAQTAAQVSARQVDVEEWRSIVGALREEVGRLTERVDRLERGRESDAALIAELRTEATDADTRYRTLFRYTRDLLEWIDTELPGVAPPRAPDPLAHALGLA</sequence>
<name>A0AAF0GIC4_9CAUD</name>
<accession>A0AAF0GIC4</accession>
<gene>
    <name evidence="2" type="primary">22</name>
    <name evidence="2" type="ORF">SEA_MAGUCO_22</name>
</gene>
<dbReference type="Proteomes" id="UP001241023">
    <property type="component" value="Segment"/>
</dbReference>
<keyword evidence="3" id="KW-1185">Reference proteome</keyword>
<evidence type="ECO:0000256" key="1">
    <source>
        <dbReference type="SAM" id="Phobius"/>
    </source>
</evidence>
<feature type="transmembrane region" description="Helical" evidence="1">
    <location>
        <begin position="6"/>
        <end position="27"/>
    </location>
</feature>
<reference evidence="2 3" key="1">
    <citation type="submission" date="2023-03" db="EMBL/GenBank/DDBJ databases">
        <authorList>
            <person name="Jones P.T."/>
            <person name="Zarakotas T.R."/>
            <person name="Pitt R.A."/>
            <person name="Hinrichsen E.D."/>
            <person name="Woods I.A."/>
            <person name="Gubitose M.G."/>
            <person name="Lord C.E."/>
            <person name="Wilkes B.M."/>
            <person name="Diggins A.E."/>
            <person name="Parsons M.T."/>
            <person name="Kearns B.S."/>
            <person name="Garlena R.A."/>
            <person name="Russell D.A."/>
            <person name="Jacobs-Sera D."/>
            <person name="Hatfull G.F."/>
        </authorList>
    </citation>
    <scope>NUCLEOTIDE SEQUENCE [LARGE SCALE GENOMIC DNA]</scope>
</reference>
<dbReference type="EMBL" id="OQ709203">
    <property type="protein sequence ID" value="WGH20314.1"/>
    <property type="molecule type" value="Genomic_DNA"/>
</dbReference>
<evidence type="ECO:0000313" key="3">
    <source>
        <dbReference type="Proteomes" id="UP001241023"/>
    </source>
</evidence>
<organism evidence="2 3">
    <name type="scientific">Arthrobacter phage MaGuCo</name>
    <dbReference type="NCBI Taxonomy" id="3038363"/>
    <lineage>
        <taxon>Viruses</taxon>
        <taxon>Duplodnaviria</taxon>
        <taxon>Heunggongvirae</taxon>
        <taxon>Uroviricota</taxon>
        <taxon>Caudoviricetes</taxon>
        <taxon>Casidaviridae</taxon>
        <taxon>Liebevirus</taxon>
        <taxon>Liebevirus maguco</taxon>
    </lineage>
</organism>